<dbReference type="GO" id="GO:0032259">
    <property type="term" value="P:methylation"/>
    <property type="evidence" value="ECO:0007669"/>
    <property type="project" value="UniProtKB-KW"/>
</dbReference>
<protein>
    <recommendedName>
        <fullName evidence="7">Protein-L-isoaspartate O-methyltransferase</fullName>
        <ecNumber evidence="7">2.1.1.77</ecNumber>
    </recommendedName>
    <alternativeName>
        <fullName evidence="7">L-isoaspartyl protein carboxyl methyltransferase</fullName>
    </alternativeName>
    <alternativeName>
        <fullName evidence="7">Protein L-isoaspartyl methyltransferase</fullName>
    </alternativeName>
    <alternativeName>
        <fullName evidence="7">Protein-beta-aspartate methyltransferase</fullName>
        <shortName evidence="7">PIMT</shortName>
    </alternativeName>
</protein>
<dbReference type="NCBIfam" id="TIGR00080">
    <property type="entry name" value="pimt"/>
    <property type="match status" value="1"/>
</dbReference>
<gene>
    <name evidence="7" type="primary">pcm</name>
    <name evidence="8" type="ORF">SAMN05216326_10814</name>
</gene>
<evidence type="ECO:0000256" key="3">
    <source>
        <dbReference type="ARBA" id="ARBA00022490"/>
    </source>
</evidence>
<dbReference type="AlphaFoldDB" id="A0A1I0APC9"/>
<dbReference type="SUPFAM" id="SSF53335">
    <property type="entry name" value="S-adenosyl-L-methionine-dependent methyltransferases"/>
    <property type="match status" value="1"/>
</dbReference>
<keyword evidence="5 7" id="KW-0808">Transferase</keyword>
<comment type="function">
    <text evidence="7">Catalyzes the methyl esterification of L-isoaspartyl residues in peptides and proteins that result from spontaneous decomposition of normal L-aspartyl and L-asparaginyl residues. It plays a role in the repair and/or degradation of damaged proteins.</text>
</comment>
<dbReference type="EC" id="2.1.1.77" evidence="7"/>
<keyword evidence="4 7" id="KW-0489">Methyltransferase</keyword>
<dbReference type="PROSITE" id="PS01279">
    <property type="entry name" value="PCMT"/>
    <property type="match status" value="1"/>
</dbReference>
<dbReference type="OrthoDB" id="9810066at2"/>
<dbReference type="HAMAP" id="MF_00090">
    <property type="entry name" value="PIMT"/>
    <property type="match status" value="1"/>
</dbReference>
<comment type="similarity">
    <text evidence="2 7">Belongs to the methyltransferase superfamily. L-isoaspartyl/D-aspartyl protein methyltransferase family.</text>
</comment>
<accession>A0A1I0APC9</accession>
<dbReference type="GO" id="GO:0005737">
    <property type="term" value="C:cytoplasm"/>
    <property type="evidence" value="ECO:0007669"/>
    <property type="project" value="UniProtKB-SubCell"/>
</dbReference>
<dbReference type="PANTHER" id="PTHR11579">
    <property type="entry name" value="PROTEIN-L-ISOASPARTATE O-METHYLTRANSFERASE"/>
    <property type="match status" value="1"/>
</dbReference>
<feature type="active site" evidence="7">
    <location>
        <position position="99"/>
    </location>
</feature>
<dbReference type="PANTHER" id="PTHR11579:SF0">
    <property type="entry name" value="PROTEIN-L-ISOASPARTATE(D-ASPARTATE) O-METHYLTRANSFERASE"/>
    <property type="match status" value="1"/>
</dbReference>
<keyword evidence="6 7" id="KW-0949">S-adenosyl-L-methionine</keyword>
<comment type="catalytic activity">
    <reaction evidence="7">
        <text>[protein]-L-isoaspartate + S-adenosyl-L-methionine = [protein]-L-isoaspartate alpha-methyl ester + S-adenosyl-L-homocysteine</text>
        <dbReference type="Rhea" id="RHEA:12705"/>
        <dbReference type="Rhea" id="RHEA-COMP:12143"/>
        <dbReference type="Rhea" id="RHEA-COMP:12144"/>
        <dbReference type="ChEBI" id="CHEBI:57856"/>
        <dbReference type="ChEBI" id="CHEBI:59789"/>
        <dbReference type="ChEBI" id="CHEBI:90596"/>
        <dbReference type="ChEBI" id="CHEBI:90598"/>
        <dbReference type="EC" id="2.1.1.77"/>
    </reaction>
</comment>
<dbReference type="InterPro" id="IPR000682">
    <property type="entry name" value="PCMT"/>
</dbReference>
<dbReference type="InterPro" id="IPR029063">
    <property type="entry name" value="SAM-dependent_MTases_sf"/>
</dbReference>
<dbReference type="Proteomes" id="UP000199345">
    <property type="component" value="Unassembled WGS sequence"/>
</dbReference>
<dbReference type="FunFam" id="3.40.50.150:FF:000010">
    <property type="entry name" value="Protein-L-isoaspartate O-methyltransferase"/>
    <property type="match status" value="1"/>
</dbReference>
<comment type="subcellular location">
    <subcellularLocation>
        <location evidence="1 7">Cytoplasm</location>
    </subcellularLocation>
</comment>
<dbReference type="RefSeq" id="WP_090657286.1">
    <property type="nucleotide sequence ID" value="NZ_FOIA01000008.1"/>
</dbReference>
<keyword evidence="3 7" id="KW-0963">Cytoplasm</keyword>
<dbReference type="Gene3D" id="3.40.50.150">
    <property type="entry name" value="Vaccinia Virus protein VP39"/>
    <property type="match status" value="1"/>
</dbReference>
<dbReference type="GO" id="GO:0004719">
    <property type="term" value="F:protein-L-isoaspartate (D-aspartate) O-methyltransferase activity"/>
    <property type="evidence" value="ECO:0007669"/>
    <property type="project" value="UniProtKB-UniRule"/>
</dbReference>
<proteinExistence type="inferred from homology"/>
<evidence type="ECO:0000313" key="9">
    <source>
        <dbReference type="Proteomes" id="UP000199345"/>
    </source>
</evidence>
<evidence type="ECO:0000256" key="6">
    <source>
        <dbReference type="ARBA" id="ARBA00022691"/>
    </source>
</evidence>
<dbReference type="CDD" id="cd02440">
    <property type="entry name" value="AdoMet_MTases"/>
    <property type="match status" value="1"/>
</dbReference>
<evidence type="ECO:0000256" key="1">
    <source>
        <dbReference type="ARBA" id="ARBA00004496"/>
    </source>
</evidence>
<dbReference type="NCBIfam" id="NF001453">
    <property type="entry name" value="PRK00312.1"/>
    <property type="match status" value="1"/>
</dbReference>
<dbReference type="GO" id="GO:0030091">
    <property type="term" value="P:protein repair"/>
    <property type="evidence" value="ECO:0007669"/>
    <property type="project" value="UniProtKB-UniRule"/>
</dbReference>
<name>A0A1I0APC9_9PROT</name>
<evidence type="ECO:0000313" key="8">
    <source>
        <dbReference type="EMBL" id="SES96245.1"/>
    </source>
</evidence>
<keyword evidence="9" id="KW-1185">Reference proteome</keyword>
<organism evidence="8 9">
    <name type="scientific">Nitrosomonas marina</name>
    <dbReference type="NCBI Taxonomy" id="917"/>
    <lineage>
        <taxon>Bacteria</taxon>
        <taxon>Pseudomonadati</taxon>
        <taxon>Pseudomonadota</taxon>
        <taxon>Betaproteobacteria</taxon>
        <taxon>Nitrosomonadales</taxon>
        <taxon>Nitrosomonadaceae</taxon>
        <taxon>Nitrosomonas</taxon>
    </lineage>
</organism>
<reference evidence="9" key="1">
    <citation type="submission" date="2016-10" db="EMBL/GenBank/DDBJ databases">
        <authorList>
            <person name="Varghese N."/>
            <person name="Submissions S."/>
        </authorList>
    </citation>
    <scope>NUCLEOTIDE SEQUENCE [LARGE SCALE GENOMIC DNA]</scope>
    <source>
        <strain evidence="9">Nm71</strain>
    </source>
</reference>
<evidence type="ECO:0000256" key="5">
    <source>
        <dbReference type="ARBA" id="ARBA00022679"/>
    </source>
</evidence>
<dbReference type="Pfam" id="PF01135">
    <property type="entry name" value="PCMT"/>
    <property type="match status" value="1"/>
</dbReference>
<evidence type="ECO:0000256" key="4">
    <source>
        <dbReference type="ARBA" id="ARBA00022603"/>
    </source>
</evidence>
<dbReference type="EMBL" id="FOIA01000008">
    <property type="protein sequence ID" value="SES96245.1"/>
    <property type="molecule type" value="Genomic_DNA"/>
</dbReference>
<evidence type="ECO:0000256" key="2">
    <source>
        <dbReference type="ARBA" id="ARBA00005369"/>
    </source>
</evidence>
<sequence length="249" mass="27463">MNYLILKQFILLWLTLSLSILALPDGLAKDPFAVKRAKMIETIEAEIKTGYGNLANKKLDDNVISALNSVPRHEFVPKKLQHSAYDNRPLPIGHGQTISQPYIVAIMTNLLHVGKNDSILEIGTGSGYQIAVLAELVSKAYSIEIIEPLGKEAQARLQRLGYDNITLKIGDGYYGWEEHAPFDAIIVTAAASHIPPPLIKQLKPGGRMLIPVGSRFMVQELLLVEKSEEGKVRTQQLLPVAFVPLTGKH</sequence>
<evidence type="ECO:0000256" key="7">
    <source>
        <dbReference type="HAMAP-Rule" id="MF_00090"/>
    </source>
</evidence>